<comment type="cofactor">
    <cofactor evidence="12">
        <name>Mg(2+)</name>
        <dbReference type="ChEBI" id="CHEBI:18420"/>
    </cofactor>
    <text evidence="12">Requires a divalent cation, most likely magnesium in vivo, as an electrophilic catalyst to aid phosphoryl group transfer. It is the chelate of the metal and the nucleotide that is the actual substrate.</text>
</comment>
<feature type="binding site" evidence="12">
    <location>
        <begin position="299"/>
        <end position="304"/>
    </location>
    <ligand>
        <name>ATP</name>
        <dbReference type="ChEBI" id="CHEBI:30616"/>
    </ligand>
</feature>
<feature type="binding site" evidence="12">
    <location>
        <position position="368"/>
    </location>
    <ligand>
        <name>K(+)</name>
        <dbReference type="ChEBI" id="CHEBI:29103"/>
    </ligand>
</feature>
<dbReference type="EMBL" id="KB110330">
    <property type="protein sequence ID" value="ELK27361.1"/>
    <property type="molecule type" value="Genomic_DNA"/>
</dbReference>
<dbReference type="PROSITE" id="PS00584">
    <property type="entry name" value="PFKB_KINASES_2"/>
    <property type="match status" value="1"/>
</dbReference>
<feature type="binding site" evidence="12">
    <location>
        <position position="329"/>
    </location>
    <ligand>
        <name>K(+)</name>
        <dbReference type="ChEBI" id="CHEBI:29103"/>
    </ligand>
</feature>
<comment type="similarity">
    <text evidence="12">Belongs to the carbohydrate kinase PfkB family. Ribokinase subfamily.</text>
</comment>
<feature type="active site" description="Proton acceptor" evidence="12">
    <location>
        <position position="333"/>
    </location>
</feature>
<sequence>MVLEAPPKPSSWFPGQAAEPPLPLITPRAADLTSRLPKTGETIHGHKFFIGFGGKGANQCVQAARLGAKTAMVCKVGKDSFGNDYIENFKQNDISTEFTYQTKDAATGTASIIVNKEGQNIIVIVAGANLLLNTEDLREAANAISSAKVMICQLEVTPAISLEALTMAHSSGDSKLPGTILSQKPLGDVFSGSQIKGEAVASLRCTALIDSGDAGTACRFTRAPLFPGTDQSIFSLKTLFNPAPATADLDPRFYTLSDVFCCNETEAEILTSLAVSSPADAGKAALVLLERGCRVVIITLGAAGCVLLSQAEPVPKYIPTEKVKAVDTTGAGDSFVGALAFYLAYYPNLSLEEMLKRSNFIAAVSVQTAGTQSSYPYKKDLPLDLF</sequence>
<name>L5LMT6_MYODS</name>
<proteinExistence type="inferred from homology"/>
<feature type="binding site" evidence="12">
    <location>
        <position position="333"/>
    </location>
    <ligand>
        <name>substrate</name>
    </ligand>
</feature>
<comment type="similarity">
    <text evidence="1">Belongs to the carbohydrate kinase pfkB family.</text>
</comment>
<evidence type="ECO:0000256" key="2">
    <source>
        <dbReference type="ARBA" id="ARBA00012035"/>
    </source>
</evidence>
<keyword evidence="4 12" id="KW-0808">Transferase</keyword>
<feature type="domain" description="Carbohydrate kinase PfkB" evidence="14">
    <location>
        <begin position="36"/>
        <end position="172"/>
    </location>
</feature>
<evidence type="ECO:0000256" key="1">
    <source>
        <dbReference type="ARBA" id="ARBA00005380"/>
    </source>
</evidence>
<keyword evidence="12" id="KW-0963">Cytoplasm</keyword>
<comment type="function">
    <text evidence="12">Catalyzes the phosphorylation of ribose at O-5 in a reaction requiring ATP and magnesium. The resulting D-ribose-5-phosphate can then be used either for sythesis of nucleotides, histidine, and tryptophan, or as a component of the pentose phosphate pathway.</text>
</comment>
<evidence type="ECO:0000259" key="14">
    <source>
        <dbReference type="Pfam" id="PF00294"/>
    </source>
</evidence>
<dbReference type="CDD" id="cd01174">
    <property type="entry name" value="ribokinase"/>
    <property type="match status" value="1"/>
</dbReference>
<dbReference type="GO" id="GO:0046872">
    <property type="term" value="F:metal ion binding"/>
    <property type="evidence" value="ECO:0007669"/>
    <property type="project" value="UniProtKB-KW"/>
</dbReference>
<keyword evidence="16" id="KW-1185">Reference proteome</keyword>
<comment type="subunit">
    <text evidence="12">Homodimer.</text>
</comment>
<feature type="region of interest" description="Disordered" evidence="13">
    <location>
        <begin position="1"/>
        <end position="20"/>
    </location>
</feature>
<dbReference type="PRINTS" id="PR00990">
    <property type="entry name" value="RIBOKINASE"/>
</dbReference>
<dbReference type="InterPro" id="IPR011611">
    <property type="entry name" value="PfkB_dom"/>
</dbReference>
<dbReference type="HAMAP" id="MF_01987">
    <property type="entry name" value="Ribokinase"/>
    <property type="match status" value="1"/>
</dbReference>
<dbReference type="PANTHER" id="PTHR10584">
    <property type="entry name" value="SUGAR KINASE"/>
    <property type="match status" value="1"/>
</dbReference>
<accession>L5LMT6</accession>
<dbReference type="GO" id="GO:0019303">
    <property type="term" value="P:D-ribose catabolic process"/>
    <property type="evidence" value="ECO:0007669"/>
    <property type="project" value="UniProtKB-UniRule"/>
</dbReference>
<dbReference type="InterPro" id="IPR011877">
    <property type="entry name" value="Ribokinase"/>
</dbReference>
<keyword evidence="12" id="KW-0539">Nucleus</keyword>
<dbReference type="SUPFAM" id="SSF53613">
    <property type="entry name" value="Ribokinase-like"/>
    <property type="match status" value="1"/>
</dbReference>
<comment type="caution">
    <text evidence="12">Lacks conserved residue(s) required for the propagation of feature annotation.</text>
</comment>
<dbReference type="InterPro" id="IPR002173">
    <property type="entry name" value="Carboh/pur_kinase_PfkB_CS"/>
</dbReference>
<dbReference type="Pfam" id="PF00294">
    <property type="entry name" value="PfkB"/>
    <property type="match status" value="2"/>
</dbReference>
<dbReference type="GO" id="GO:0005829">
    <property type="term" value="C:cytosol"/>
    <property type="evidence" value="ECO:0007669"/>
    <property type="project" value="TreeGrafter"/>
</dbReference>
<feature type="binding site" evidence="12">
    <location>
        <position position="359"/>
    </location>
    <ligand>
        <name>ATP</name>
        <dbReference type="ChEBI" id="CHEBI:30616"/>
    </ligand>
</feature>
<evidence type="ECO:0000256" key="13">
    <source>
        <dbReference type="SAM" id="MobiDB-lite"/>
    </source>
</evidence>
<dbReference type="eggNOG" id="KOG2855">
    <property type="taxonomic scope" value="Eukaryota"/>
</dbReference>
<evidence type="ECO:0000256" key="6">
    <source>
        <dbReference type="ARBA" id="ARBA00022741"/>
    </source>
</evidence>
<evidence type="ECO:0000256" key="5">
    <source>
        <dbReference type="ARBA" id="ARBA00022723"/>
    </source>
</evidence>
<evidence type="ECO:0000256" key="10">
    <source>
        <dbReference type="ARBA" id="ARBA00022958"/>
    </source>
</evidence>
<dbReference type="Gene3D" id="3.40.1190.20">
    <property type="match status" value="2"/>
</dbReference>
<keyword evidence="6 12" id="KW-0547">Nucleotide-binding</keyword>
<feature type="binding site" evidence="12">
    <location>
        <position position="155"/>
    </location>
    <ligand>
        <name>substrate</name>
    </ligand>
</feature>
<evidence type="ECO:0000256" key="7">
    <source>
        <dbReference type="ARBA" id="ARBA00022777"/>
    </source>
</evidence>
<dbReference type="PANTHER" id="PTHR10584:SF166">
    <property type="entry name" value="RIBOKINASE"/>
    <property type="match status" value="1"/>
</dbReference>
<feature type="domain" description="Carbohydrate kinase PfkB" evidence="14">
    <location>
        <begin position="240"/>
        <end position="376"/>
    </location>
</feature>
<dbReference type="InterPro" id="IPR029056">
    <property type="entry name" value="Ribokinase-like"/>
</dbReference>
<feature type="binding site" evidence="12">
    <location>
        <begin position="54"/>
        <end position="58"/>
    </location>
    <ligand>
        <name>substrate</name>
    </ligand>
</feature>
<feature type="binding site" evidence="12">
    <location>
        <position position="365"/>
    </location>
    <ligand>
        <name>K(+)</name>
        <dbReference type="ChEBI" id="CHEBI:29103"/>
    </ligand>
</feature>
<reference evidence="16" key="1">
    <citation type="journal article" date="2013" name="Science">
        <title>Comparative analysis of bat genomes provides insight into the evolution of flight and immunity.</title>
        <authorList>
            <person name="Zhang G."/>
            <person name="Cowled C."/>
            <person name="Shi Z."/>
            <person name="Huang Z."/>
            <person name="Bishop-Lilly K.A."/>
            <person name="Fang X."/>
            <person name="Wynne J.W."/>
            <person name="Xiong Z."/>
            <person name="Baker M.L."/>
            <person name="Zhao W."/>
            <person name="Tachedjian M."/>
            <person name="Zhu Y."/>
            <person name="Zhou P."/>
            <person name="Jiang X."/>
            <person name="Ng J."/>
            <person name="Yang L."/>
            <person name="Wu L."/>
            <person name="Xiao J."/>
            <person name="Feng Y."/>
            <person name="Chen Y."/>
            <person name="Sun X."/>
            <person name="Zhang Y."/>
            <person name="Marsh G.A."/>
            <person name="Crameri G."/>
            <person name="Broder C.C."/>
            <person name="Frey K.G."/>
            <person name="Wang L.F."/>
            <person name="Wang J."/>
        </authorList>
    </citation>
    <scope>NUCLEOTIDE SEQUENCE [LARGE SCALE GENOMIC DNA]</scope>
</reference>
<evidence type="ECO:0000256" key="8">
    <source>
        <dbReference type="ARBA" id="ARBA00022840"/>
    </source>
</evidence>
<evidence type="ECO:0000256" key="12">
    <source>
        <dbReference type="HAMAP-Rule" id="MF_03215"/>
    </source>
</evidence>
<feature type="binding site" evidence="12">
    <location>
        <position position="374"/>
    </location>
    <ligand>
        <name>K(+)</name>
        <dbReference type="ChEBI" id="CHEBI:29103"/>
    </ligand>
</feature>
<evidence type="ECO:0000256" key="3">
    <source>
        <dbReference type="ARBA" id="ARBA00016943"/>
    </source>
</evidence>
<keyword evidence="7 12" id="KW-0418">Kinase</keyword>
<protein>
    <recommendedName>
        <fullName evidence="3 12">Ribokinase</fullName>
        <shortName evidence="12">RK</shortName>
        <ecNumber evidence="2 12">2.7.1.15</ecNumber>
    </recommendedName>
</protein>
<feature type="binding site" evidence="12">
    <location>
        <position position="320"/>
    </location>
    <ligand>
        <name>ATP</name>
        <dbReference type="ChEBI" id="CHEBI:30616"/>
    </ligand>
</feature>
<dbReference type="GO" id="GO:0005634">
    <property type="term" value="C:nucleus"/>
    <property type="evidence" value="ECO:0007669"/>
    <property type="project" value="UniProtKB-SubCell"/>
</dbReference>
<feature type="binding site" evidence="12">
    <location>
        <position position="263"/>
    </location>
    <ligand>
        <name>ATP</name>
        <dbReference type="ChEBI" id="CHEBI:30616"/>
    </ligand>
</feature>
<keyword evidence="11 12" id="KW-0119">Carbohydrate metabolism</keyword>
<comment type="pathway">
    <text evidence="12">Carbohydrate metabolism; D-ribose degradation; D-ribose 5-phosphate from beta-D-ribopyranose: step 2/2.</text>
</comment>
<feature type="binding site" evidence="12">
    <location>
        <position position="370"/>
    </location>
    <ligand>
        <name>K(+)</name>
        <dbReference type="ChEBI" id="CHEBI:29103"/>
    </ligand>
</feature>
<dbReference type="GO" id="GO:0004747">
    <property type="term" value="F:ribokinase activity"/>
    <property type="evidence" value="ECO:0007669"/>
    <property type="project" value="UniProtKB-UniRule"/>
</dbReference>
<keyword evidence="5 12" id="KW-0479">Metal-binding</keyword>
<dbReference type="GO" id="GO:0006753">
    <property type="term" value="P:nucleoside phosphate metabolic process"/>
    <property type="evidence" value="ECO:0007669"/>
    <property type="project" value="UniProtKB-ARBA"/>
</dbReference>
<evidence type="ECO:0000313" key="16">
    <source>
        <dbReference type="Proteomes" id="UP000010556"/>
    </source>
</evidence>
<evidence type="ECO:0000313" key="15">
    <source>
        <dbReference type="EMBL" id="ELK27361.1"/>
    </source>
</evidence>
<feature type="binding site" evidence="12">
    <location>
        <position position="327"/>
    </location>
    <ligand>
        <name>K(+)</name>
        <dbReference type="ChEBI" id="CHEBI:29103"/>
    </ligand>
</feature>
<dbReference type="InterPro" id="IPR002139">
    <property type="entry name" value="Ribo/fructo_kinase"/>
</dbReference>
<evidence type="ECO:0000256" key="4">
    <source>
        <dbReference type="ARBA" id="ARBA00022679"/>
    </source>
</evidence>
<keyword evidence="8 12" id="KW-0067">ATP-binding</keyword>
<dbReference type="AlphaFoldDB" id="L5LMT6"/>
<keyword evidence="10 12" id="KW-0630">Potassium</keyword>
<organism evidence="15 16">
    <name type="scientific">Myotis davidii</name>
    <name type="common">David's myotis</name>
    <dbReference type="NCBI Taxonomy" id="225400"/>
    <lineage>
        <taxon>Eukaryota</taxon>
        <taxon>Metazoa</taxon>
        <taxon>Chordata</taxon>
        <taxon>Craniata</taxon>
        <taxon>Vertebrata</taxon>
        <taxon>Euteleostomi</taxon>
        <taxon>Mammalia</taxon>
        <taxon>Eutheria</taxon>
        <taxon>Laurasiatheria</taxon>
        <taxon>Chiroptera</taxon>
        <taxon>Yangochiroptera</taxon>
        <taxon>Vespertilionidae</taxon>
        <taxon>Myotis</taxon>
    </lineage>
</organism>
<dbReference type="EC" id="2.7.1.15" evidence="2 12"/>
<comment type="activity regulation">
    <text evidence="12">Activated by a monovalent cation that binds near, but not in, the active site. The most likely occupant of the site in vivo is potassium. Ion binding induces a conformational change that may alter substrate affinity.</text>
</comment>
<dbReference type="GO" id="GO:0005524">
    <property type="term" value="F:ATP binding"/>
    <property type="evidence" value="ECO:0007669"/>
    <property type="project" value="UniProtKB-UniRule"/>
</dbReference>
<feature type="binding site" evidence="12">
    <location>
        <begin position="332"/>
        <end position="333"/>
    </location>
    <ligand>
        <name>ATP</name>
        <dbReference type="ChEBI" id="CHEBI:30616"/>
    </ligand>
</feature>
<keyword evidence="9 12" id="KW-0460">Magnesium</keyword>
<gene>
    <name evidence="12" type="primary">RBKS</name>
    <name evidence="15" type="ORF">MDA_GLEAN10025520</name>
</gene>
<evidence type="ECO:0000256" key="9">
    <source>
        <dbReference type="ARBA" id="ARBA00022842"/>
    </source>
</evidence>
<comment type="catalytic activity">
    <reaction evidence="12">
        <text>D-ribose + ATP = D-ribose 5-phosphate + ADP + H(+)</text>
        <dbReference type="Rhea" id="RHEA:13697"/>
        <dbReference type="ChEBI" id="CHEBI:15378"/>
        <dbReference type="ChEBI" id="CHEBI:30616"/>
        <dbReference type="ChEBI" id="CHEBI:47013"/>
        <dbReference type="ChEBI" id="CHEBI:78346"/>
        <dbReference type="ChEBI" id="CHEBI:456216"/>
        <dbReference type="EC" id="2.7.1.15"/>
    </reaction>
</comment>
<dbReference type="UniPathway" id="UPA00916">
    <property type="reaction ID" value="UER00889"/>
</dbReference>
<evidence type="ECO:0000256" key="11">
    <source>
        <dbReference type="ARBA" id="ARBA00023277"/>
    </source>
</evidence>
<dbReference type="Proteomes" id="UP000010556">
    <property type="component" value="Unassembled WGS sequence"/>
</dbReference>
<comment type="subcellular location">
    <subcellularLocation>
        <location evidence="12">Cytoplasm</location>
    </subcellularLocation>
    <subcellularLocation>
        <location evidence="12">Nucleus</location>
    </subcellularLocation>
</comment>